<accession>A0A318XMU0</accession>
<evidence type="ECO:0000313" key="6">
    <source>
        <dbReference type="Proteomes" id="UP000248132"/>
    </source>
</evidence>
<dbReference type="Gene3D" id="3.40.50.970">
    <property type="match status" value="1"/>
</dbReference>
<dbReference type="InterPro" id="IPR033248">
    <property type="entry name" value="Transketolase_C"/>
</dbReference>
<evidence type="ECO:0000256" key="2">
    <source>
        <dbReference type="ARBA" id="ARBA00007131"/>
    </source>
</evidence>
<dbReference type="InterPro" id="IPR005475">
    <property type="entry name" value="Transketolase-like_Pyr-bd"/>
</dbReference>
<dbReference type="PANTHER" id="PTHR43825:SF1">
    <property type="entry name" value="TRANSKETOLASE-LIKE PYRIMIDINE-BINDING DOMAIN-CONTAINING PROTEIN"/>
    <property type="match status" value="1"/>
</dbReference>
<dbReference type="CDD" id="cd07033">
    <property type="entry name" value="TPP_PYR_DXS_TK_like"/>
    <property type="match status" value="1"/>
</dbReference>
<dbReference type="SMART" id="SM00861">
    <property type="entry name" value="Transket_pyr"/>
    <property type="match status" value="1"/>
</dbReference>
<reference evidence="5 6" key="1">
    <citation type="submission" date="2018-06" db="EMBL/GenBank/DDBJ databases">
        <title>Genomic Encyclopedia of Type Strains, Phase I: the one thousand microbial genomes (KMG-I) project.</title>
        <authorList>
            <person name="Kyrpides N."/>
        </authorList>
    </citation>
    <scope>NUCLEOTIDE SEQUENCE [LARGE SCALE GENOMIC DNA]</scope>
    <source>
        <strain evidence="5 6">DSM 19573</strain>
    </source>
</reference>
<dbReference type="Gene3D" id="3.40.50.920">
    <property type="match status" value="1"/>
</dbReference>
<keyword evidence="6" id="KW-1185">Reference proteome</keyword>
<dbReference type="OrthoDB" id="9803371at2"/>
<dbReference type="RefSeq" id="WP_110461686.1">
    <property type="nucleotide sequence ID" value="NZ_QKMR01000008.1"/>
</dbReference>
<dbReference type="Pfam" id="PF02780">
    <property type="entry name" value="Transketolase_C"/>
    <property type="match status" value="1"/>
</dbReference>
<protein>
    <submittedName>
        <fullName evidence="5">Transketolase subunit B</fullName>
    </submittedName>
</protein>
<dbReference type="FunFam" id="3.40.50.970:FF:000129">
    <property type="entry name" value="Transketolase"/>
    <property type="match status" value="1"/>
</dbReference>
<evidence type="ECO:0000256" key="1">
    <source>
        <dbReference type="ARBA" id="ARBA00001964"/>
    </source>
</evidence>
<evidence type="ECO:0000259" key="4">
    <source>
        <dbReference type="SMART" id="SM00861"/>
    </source>
</evidence>
<comment type="caution">
    <text evidence="5">The sequence shown here is derived from an EMBL/GenBank/DDBJ whole genome shotgun (WGS) entry which is preliminary data.</text>
</comment>
<dbReference type="InterPro" id="IPR009014">
    <property type="entry name" value="Transketo_C/PFOR_II"/>
</dbReference>
<dbReference type="Pfam" id="PF02779">
    <property type="entry name" value="Transket_pyr"/>
    <property type="match status" value="1"/>
</dbReference>
<comment type="cofactor">
    <cofactor evidence="1">
        <name>thiamine diphosphate</name>
        <dbReference type="ChEBI" id="CHEBI:58937"/>
    </cofactor>
</comment>
<dbReference type="EMBL" id="QKMR01000008">
    <property type="protein sequence ID" value="PYG87933.1"/>
    <property type="molecule type" value="Genomic_DNA"/>
</dbReference>
<dbReference type="SUPFAM" id="SSF52922">
    <property type="entry name" value="TK C-terminal domain-like"/>
    <property type="match status" value="1"/>
</dbReference>
<evidence type="ECO:0000256" key="3">
    <source>
        <dbReference type="ARBA" id="ARBA00023052"/>
    </source>
</evidence>
<gene>
    <name evidence="5" type="ORF">LY28_01643</name>
</gene>
<organism evidence="5 6">
    <name type="scientific">Ruminiclostridium sufflavum DSM 19573</name>
    <dbReference type="NCBI Taxonomy" id="1121337"/>
    <lineage>
        <taxon>Bacteria</taxon>
        <taxon>Bacillati</taxon>
        <taxon>Bacillota</taxon>
        <taxon>Clostridia</taxon>
        <taxon>Eubacteriales</taxon>
        <taxon>Oscillospiraceae</taxon>
        <taxon>Ruminiclostridium</taxon>
    </lineage>
</organism>
<dbReference type="Proteomes" id="UP000248132">
    <property type="component" value="Unassembled WGS sequence"/>
</dbReference>
<comment type="similarity">
    <text evidence="2">Belongs to the transketolase family.</text>
</comment>
<dbReference type="SUPFAM" id="SSF52518">
    <property type="entry name" value="Thiamin diphosphate-binding fold (THDP-binding)"/>
    <property type="match status" value="1"/>
</dbReference>
<keyword evidence="3" id="KW-0786">Thiamine pyrophosphate</keyword>
<name>A0A318XMU0_9FIRM</name>
<dbReference type="InterPro" id="IPR029061">
    <property type="entry name" value="THDP-binding"/>
</dbReference>
<dbReference type="AlphaFoldDB" id="A0A318XMU0"/>
<sequence>MSKNISTREAYGKALADFGQEYKDMVVLDADVSKCTMTVYFAEKYPNRFFNVGISEADMVTTAAGLATCGKIPFVSAFAVFAAGRAFDQVRNSVAYPKLNVKIGATHAGITIGEDGGTHQSIEDIALMRAVPNMAILSPADAVETRAAVKAALEYYGPVYIRLGRPAQAAIFNEEDYSFELGKGAVIKEGNDAAIFSTGVMTAKAIEAAEVLKAEGINARVVNIHTIKPIDRDIIIKAAKETKGIVTVEDHNVIGGLGSAISEVLAQEHPAKMKMVGIEDQFGVSGTSDQLMEIFGLSVENIVNKVKGVLQESIG</sequence>
<proteinExistence type="inferred from homology"/>
<feature type="domain" description="Transketolase-like pyrimidine-binding" evidence="4">
    <location>
        <begin position="5"/>
        <end position="170"/>
    </location>
</feature>
<dbReference type="InterPro" id="IPR051157">
    <property type="entry name" value="PDH/Transketolase"/>
</dbReference>
<dbReference type="PANTHER" id="PTHR43825">
    <property type="entry name" value="PYRUVATE DEHYDROGENASE E1 COMPONENT"/>
    <property type="match status" value="1"/>
</dbReference>
<evidence type="ECO:0000313" key="5">
    <source>
        <dbReference type="EMBL" id="PYG87933.1"/>
    </source>
</evidence>